<organism evidence="1 2">
    <name type="scientific">Paenibacillus naphthalenovorans</name>
    <dbReference type="NCBI Taxonomy" id="162209"/>
    <lineage>
        <taxon>Bacteria</taxon>
        <taxon>Bacillati</taxon>
        <taxon>Bacillota</taxon>
        <taxon>Bacilli</taxon>
        <taxon>Bacillales</taxon>
        <taxon>Paenibacillaceae</taxon>
        <taxon>Paenibacillus</taxon>
    </lineage>
</organism>
<keyword evidence="2" id="KW-1185">Reference proteome</keyword>
<dbReference type="STRING" id="162209.IJ22_10950"/>
<dbReference type="SUPFAM" id="SSF101697">
    <property type="entry name" value="Hypothetical protein YfhH"/>
    <property type="match status" value="1"/>
</dbReference>
<dbReference type="RefSeq" id="WP_062407769.1">
    <property type="nucleotide sequence ID" value="NZ_CP013652.1"/>
</dbReference>
<dbReference type="InterPro" id="IPR014938">
    <property type="entry name" value="YfhH-like"/>
</dbReference>
<proteinExistence type="predicted"/>
<dbReference type="AlphaFoldDB" id="A0A0U2UHW3"/>
<reference evidence="1 2" key="2">
    <citation type="journal article" date="2016" name="Genome Announc.">
        <title>Complete Genome Sequences of Two Interactive Moderate Thermophiles, Paenibacillus napthalenovorans 32O-Y and Paenibacillus sp. 32O-W.</title>
        <authorList>
            <person name="Butler R.R.III."/>
            <person name="Wang J."/>
            <person name="Stark B.C."/>
            <person name="Pombert J.F."/>
        </authorList>
    </citation>
    <scope>NUCLEOTIDE SEQUENCE [LARGE SCALE GENOMIC DNA]</scope>
    <source>
        <strain evidence="1 2">32O-Y</strain>
    </source>
</reference>
<protein>
    <submittedName>
        <fullName evidence="1">Uncharacterized protein</fullName>
    </submittedName>
</protein>
<dbReference type="EMBL" id="CP013652">
    <property type="protein sequence ID" value="ALS21473.1"/>
    <property type="molecule type" value="Genomic_DNA"/>
</dbReference>
<dbReference type="Gene3D" id="2.30.30.340">
    <property type="entry name" value="Hypothetical protein YfhH like domains"/>
    <property type="match status" value="1"/>
</dbReference>
<dbReference type="Pfam" id="PF08838">
    <property type="entry name" value="DUF1811"/>
    <property type="match status" value="1"/>
</dbReference>
<dbReference type="OrthoDB" id="2353288at2"/>
<name>A0A0U2UHW3_9BACL</name>
<accession>A0A0U2UHW3</accession>
<dbReference type="PATRIC" id="fig|162209.4.peg.1165"/>
<evidence type="ECO:0000313" key="2">
    <source>
        <dbReference type="Proteomes" id="UP000061660"/>
    </source>
</evidence>
<reference evidence="2" key="1">
    <citation type="submission" date="2015-12" db="EMBL/GenBank/DDBJ databases">
        <title>Complete genome sequences of two moderately thermophilic Paenibacillus species.</title>
        <authorList>
            <person name="Butler R.III."/>
            <person name="Wang J."/>
            <person name="Stark B.C."/>
            <person name="Pombert J.-F."/>
        </authorList>
    </citation>
    <scope>NUCLEOTIDE SEQUENCE [LARGE SCALE GENOMIC DNA]</scope>
    <source>
        <strain evidence="2">32O-Y</strain>
    </source>
</reference>
<evidence type="ECO:0000313" key="1">
    <source>
        <dbReference type="EMBL" id="ALS21473.1"/>
    </source>
</evidence>
<gene>
    <name evidence="1" type="ORF">IJ22_10950</name>
</gene>
<dbReference type="InterPro" id="IPR036289">
    <property type="entry name" value="YfhH"/>
</dbReference>
<dbReference type="Proteomes" id="UP000061660">
    <property type="component" value="Chromosome"/>
</dbReference>
<sequence length="98" mass="11341">MKKLYSQMTPEELQTEMKLLQEEMQRAEFPSQRSVLERKYYAAKAYTLNPADFPPGLYKVDGEQLPFEVHYVNGIMAWGTLGQEPDASFPISMLTRFS</sequence>
<dbReference type="Gene3D" id="1.10.287.880">
    <property type="entry name" value="Hypothetical protein YfhH domain"/>
    <property type="match status" value="1"/>
</dbReference>
<dbReference type="KEGG" id="pnp:IJ22_10950"/>